<gene>
    <name evidence="3" type="ORF">ENM30_00165</name>
    <name evidence="2" type="ORF">ENT82_00515</name>
    <name evidence="1" type="ORF">ENU43_01315</name>
</gene>
<dbReference type="PANTHER" id="PTHR18964">
    <property type="entry name" value="ROK (REPRESSOR, ORF, KINASE) FAMILY"/>
    <property type="match status" value="1"/>
</dbReference>
<accession>A0A7C4E0X6</accession>
<dbReference type="SUPFAM" id="SSF53067">
    <property type="entry name" value="Actin-like ATPase domain"/>
    <property type="match status" value="1"/>
</dbReference>
<sequence length="296" mass="31600">MDAIAVDFGATYTRFAVVTSSGKIRRKIVTTTPKTISAIKAMFKRGFDILRQTGVSAKAPLGIASIGPLSSRRGLVLNTPNLGGLSINLKEIVESFHKGPFALLNDCNAAAWGEKVFGVKTKVENLVYIAFGTGLGGGAVVDGHLLLGKDGNAVEIGHIVVDTNSRVRCGCGGMGHWEAFCSGTGLPKLAAQMLGKKLWKTSWEIFESLPRDGRARRVVAKMAEYNAAGYASVINTFDPEILVVGGGLALSHPRETLEKPKHIMKKYQLLRTEMRLSSLGQDAALLGAAAYVLETV</sequence>
<protein>
    <submittedName>
        <fullName evidence="2">ROK family protein</fullName>
    </submittedName>
</protein>
<dbReference type="Gene3D" id="3.30.420.40">
    <property type="match status" value="2"/>
</dbReference>
<organism evidence="2">
    <name type="scientific">Caldiarchaeum subterraneum</name>
    <dbReference type="NCBI Taxonomy" id="311458"/>
    <lineage>
        <taxon>Archaea</taxon>
        <taxon>Nitrososphaerota</taxon>
        <taxon>Candidatus Caldarchaeales</taxon>
        <taxon>Candidatus Caldarchaeaceae</taxon>
        <taxon>Candidatus Caldarchaeum</taxon>
    </lineage>
</organism>
<dbReference type="InterPro" id="IPR000600">
    <property type="entry name" value="ROK"/>
</dbReference>
<dbReference type="Pfam" id="PF00480">
    <property type="entry name" value="ROK"/>
    <property type="match status" value="1"/>
</dbReference>
<dbReference type="GO" id="GO:0008761">
    <property type="term" value="F:UDP-N-acetylglucosamine 2-epimerase activity"/>
    <property type="evidence" value="ECO:0007669"/>
    <property type="project" value="TreeGrafter"/>
</dbReference>
<evidence type="ECO:0000313" key="2">
    <source>
        <dbReference type="EMBL" id="HGN89602.1"/>
    </source>
</evidence>
<evidence type="ECO:0000313" key="3">
    <source>
        <dbReference type="EMBL" id="HHN51707.1"/>
    </source>
</evidence>
<dbReference type="InterPro" id="IPR043129">
    <property type="entry name" value="ATPase_NBD"/>
</dbReference>
<reference evidence="2" key="1">
    <citation type="journal article" date="2020" name="mSystems">
        <title>Genome- and Community-Level Interaction Insights into Carbon Utilization and Element Cycling Functions of Hydrothermarchaeota in Hydrothermal Sediment.</title>
        <authorList>
            <person name="Zhou Z."/>
            <person name="Liu Y."/>
            <person name="Xu W."/>
            <person name="Pan J."/>
            <person name="Luo Z.H."/>
            <person name="Li M."/>
        </authorList>
    </citation>
    <scope>NUCLEOTIDE SEQUENCE [LARGE SCALE GENOMIC DNA]</scope>
    <source>
        <strain evidence="3">SpSt-1073</strain>
        <strain evidence="2">SpSt-613</strain>
        <strain evidence="1">SpSt-669</strain>
    </source>
</reference>
<dbReference type="PANTHER" id="PTHR18964:SF149">
    <property type="entry name" value="BIFUNCTIONAL UDP-N-ACETYLGLUCOSAMINE 2-EPIMERASE_N-ACETYLMANNOSAMINE KINASE"/>
    <property type="match status" value="1"/>
</dbReference>
<dbReference type="AlphaFoldDB" id="A0A7C4E0X6"/>
<proteinExistence type="predicted"/>
<dbReference type="EMBL" id="DTAD01000008">
    <property type="protein sequence ID" value="HGN89602.1"/>
    <property type="molecule type" value="Genomic_DNA"/>
</dbReference>
<dbReference type="EMBL" id="DRXG01000002">
    <property type="protein sequence ID" value="HHN51707.1"/>
    <property type="molecule type" value="Genomic_DNA"/>
</dbReference>
<dbReference type="GO" id="GO:0009384">
    <property type="term" value="F:N-acylmannosamine kinase activity"/>
    <property type="evidence" value="ECO:0007669"/>
    <property type="project" value="TreeGrafter"/>
</dbReference>
<evidence type="ECO:0000313" key="1">
    <source>
        <dbReference type="EMBL" id="HGL40294.1"/>
    </source>
</evidence>
<name>A0A7C4E0X6_CALS0</name>
<dbReference type="EMBL" id="DTCM01000014">
    <property type="protein sequence ID" value="HGL40294.1"/>
    <property type="molecule type" value="Genomic_DNA"/>
</dbReference>
<comment type="caution">
    <text evidence="2">The sequence shown here is derived from an EMBL/GenBank/DDBJ whole genome shotgun (WGS) entry which is preliminary data.</text>
</comment>